<dbReference type="Pfam" id="PF20577">
    <property type="entry name" value="Phage_ORF5"/>
    <property type="match status" value="1"/>
</dbReference>
<accession>A0A8F5RBY4</accession>
<proteinExistence type="predicted"/>
<dbReference type="InterPro" id="IPR046781">
    <property type="entry name" value="Phage_ORF5"/>
</dbReference>
<name>A0A8F5RBY4_9VIRU</name>
<reference evidence="1" key="1">
    <citation type="submission" date="2021-04" db="EMBL/GenBank/DDBJ databases">
        <title>Genomes of microviruses identified in yellow-bellied marmot fecal samples.</title>
        <authorList>
            <person name="Varsani A."/>
            <person name="Kraberger S."/>
            <person name="Chatterjee A."/>
            <person name="Richet C."/>
            <person name="Fontenele R.S."/>
            <person name="Schmidlin K."/>
            <person name="Blumstein D.T."/>
        </authorList>
    </citation>
    <scope>NUCLEOTIDE SEQUENCE</scope>
    <source>
        <strain evidence="1">Mar19</strain>
    </source>
</reference>
<sequence length="81" mass="9083">MKLGIYVMNDKRSTYMTPSFDFNDACAIRNFEHALDNDQSLMFTHPEDFSIYKIGDYDNVSGVITPCNPVILADGVGTVIE</sequence>
<organism evidence="1">
    <name type="scientific">Microvirus mar19</name>
    <dbReference type="NCBI Taxonomy" id="2851151"/>
    <lineage>
        <taxon>Viruses</taxon>
        <taxon>Monodnaviria</taxon>
        <taxon>Sangervirae</taxon>
        <taxon>Phixviricota</taxon>
        <taxon>Malgrandaviricetes</taxon>
        <taxon>Petitvirales</taxon>
        <taxon>Microviridae</taxon>
    </lineage>
</organism>
<evidence type="ECO:0000313" key="1">
    <source>
        <dbReference type="EMBL" id="QXN75069.1"/>
    </source>
</evidence>
<dbReference type="EMBL" id="MZ089765">
    <property type="protein sequence ID" value="QXN75069.1"/>
    <property type="molecule type" value="Genomic_DNA"/>
</dbReference>
<protein>
    <submittedName>
        <fullName evidence="1">Nonstructural protein</fullName>
    </submittedName>
</protein>